<feature type="region of interest" description="Disordered" evidence="1">
    <location>
        <begin position="35"/>
        <end position="58"/>
    </location>
</feature>
<name>A0A848NLN1_9BURK</name>
<feature type="non-terminal residue" evidence="3">
    <location>
        <position position="69"/>
    </location>
</feature>
<dbReference type="AlphaFoldDB" id="A0A848NLN1"/>
<dbReference type="Pfam" id="PF10005">
    <property type="entry name" value="Zn_ribbon_DZR_6"/>
    <property type="match status" value="1"/>
</dbReference>
<dbReference type="EMBL" id="JABBZE010000279">
    <property type="protein sequence ID" value="NMU91984.1"/>
    <property type="molecule type" value="Genomic_DNA"/>
</dbReference>
<evidence type="ECO:0000256" key="1">
    <source>
        <dbReference type="SAM" id="MobiDB-lite"/>
    </source>
</evidence>
<organism evidence="3 4">
    <name type="scientific">Achromobacter ruhlandii</name>
    <dbReference type="NCBI Taxonomy" id="72557"/>
    <lineage>
        <taxon>Bacteria</taxon>
        <taxon>Pseudomonadati</taxon>
        <taxon>Pseudomonadota</taxon>
        <taxon>Betaproteobacteria</taxon>
        <taxon>Burkholderiales</taxon>
        <taxon>Alcaligenaceae</taxon>
        <taxon>Achromobacter</taxon>
    </lineage>
</organism>
<reference evidence="3 4" key="1">
    <citation type="submission" date="2020-04" db="EMBL/GenBank/DDBJ databases">
        <title>Achromobacter ruhlandii genome sequencing and assembly.</title>
        <authorList>
            <person name="Martins R.C.R."/>
            <person name="Perdigao-Neto L.V."/>
            <person name="Levin A.S.S."/>
            <person name="Costa S.F."/>
        </authorList>
    </citation>
    <scope>NUCLEOTIDE SEQUENCE [LARGE SCALE GENOMIC DNA]</scope>
    <source>
        <strain evidence="3 4">9035ralo</strain>
    </source>
</reference>
<evidence type="ECO:0000313" key="3">
    <source>
        <dbReference type="EMBL" id="NMU91984.1"/>
    </source>
</evidence>
<gene>
    <name evidence="3" type="ORF">HGQ98_20135</name>
</gene>
<evidence type="ECO:0000313" key="4">
    <source>
        <dbReference type="Proteomes" id="UP000542405"/>
    </source>
</evidence>
<accession>A0A848NLN1</accession>
<feature type="domain" description="Zinc-ribbon" evidence="2">
    <location>
        <begin position="1"/>
        <end position="67"/>
    </location>
</feature>
<dbReference type="Proteomes" id="UP000542405">
    <property type="component" value="Unassembled WGS sequence"/>
</dbReference>
<dbReference type="InterPro" id="IPR011201">
    <property type="entry name" value="Zinc-ribbon_6_bact"/>
</dbReference>
<evidence type="ECO:0000259" key="2">
    <source>
        <dbReference type="Pfam" id="PF10005"/>
    </source>
</evidence>
<dbReference type="RefSeq" id="WP_169537239.1">
    <property type="nucleotide sequence ID" value="NZ_JABBZE010000279.1"/>
</dbReference>
<comment type="caution">
    <text evidence="3">The sequence shown here is derived from an EMBL/GenBank/DDBJ whole genome shotgun (WGS) entry which is preliminary data.</text>
</comment>
<protein>
    <recommendedName>
        <fullName evidence="2">Zinc-ribbon domain-containing protein</fullName>
    </recommendedName>
</protein>
<sequence length="69" mass="7576">MFFNNTECLNCRRQLGIDPRRGHVLALDPGKAPDTCLEAGRPRRRPVQRSSNLASPPACNLRLPAAAAH</sequence>
<proteinExistence type="predicted"/>